<feature type="compositionally biased region" description="Basic and acidic residues" evidence="1">
    <location>
        <begin position="122"/>
        <end position="131"/>
    </location>
</feature>
<evidence type="ECO:0000313" key="3">
    <source>
        <dbReference type="Proteomes" id="UP000325081"/>
    </source>
</evidence>
<proteinExistence type="predicted"/>
<reference evidence="3" key="1">
    <citation type="journal article" date="2019" name="Curr. Biol.">
        <title>Genome Sequence of Striga asiatica Provides Insight into the Evolution of Plant Parasitism.</title>
        <authorList>
            <person name="Yoshida S."/>
            <person name="Kim S."/>
            <person name="Wafula E.K."/>
            <person name="Tanskanen J."/>
            <person name="Kim Y.M."/>
            <person name="Honaas L."/>
            <person name="Yang Z."/>
            <person name="Spallek T."/>
            <person name="Conn C.E."/>
            <person name="Ichihashi Y."/>
            <person name="Cheong K."/>
            <person name="Cui S."/>
            <person name="Der J.P."/>
            <person name="Gundlach H."/>
            <person name="Jiao Y."/>
            <person name="Hori C."/>
            <person name="Ishida J.K."/>
            <person name="Kasahara H."/>
            <person name="Kiba T."/>
            <person name="Kim M.S."/>
            <person name="Koo N."/>
            <person name="Laohavisit A."/>
            <person name="Lee Y.H."/>
            <person name="Lumba S."/>
            <person name="McCourt P."/>
            <person name="Mortimer J.C."/>
            <person name="Mutuku J.M."/>
            <person name="Nomura T."/>
            <person name="Sasaki-Sekimoto Y."/>
            <person name="Seto Y."/>
            <person name="Wang Y."/>
            <person name="Wakatake T."/>
            <person name="Sakakibara H."/>
            <person name="Demura T."/>
            <person name="Yamaguchi S."/>
            <person name="Yoneyama K."/>
            <person name="Manabe R.I."/>
            <person name="Nelson D.C."/>
            <person name="Schulman A.H."/>
            <person name="Timko M.P."/>
            <person name="dePamphilis C.W."/>
            <person name="Choi D."/>
            <person name="Shirasu K."/>
        </authorList>
    </citation>
    <scope>NUCLEOTIDE SEQUENCE [LARGE SCALE GENOMIC DNA]</scope>
    <source>
        <strain evidence="3">cv. UVA1</strain>
    </source>
</reference>
<feature type="region of interest" description="Disordered" evidence="1">
    <location>
        <begin position="216"/>
        <end position="244"/>
    </location>
</feature>
<evidence type="ECO:0000256" key="1">
    <source>
        <dbReference type="SAM" id="MobiDB-lite"/>
    </source>
</evidence>
<sequence>MVKANRTVIPLTESSTGLLEEKKSAIVLWKIKTMAIITKPIAVDVTTDTMVANLAAFPFPAPSSLATLTLHKHTYYMHQLSIFRDCDAIANNSAFGTTYKCEFAIAITVSGKYQSMTPEEADNFKKSHRPENASTETPFQVSGHPPHVGSGGPHSPQTPHSNKQPVDCHVYHKPRQRRPQVHRILQLTLKKPLQWEYKSEGKVEWDQPKRQLSRQLSHFPGLAQQQKKWARKHVEREKDYTNPN</sequence>
<evidence type="ECO:0000313" key="2">
    <source>
        <dbReference type="EMBL" id="GER34484.1"/>
    </source>
</evidence>
<accession>A0A5A7PNY4</accession>
<organism evidence="2 3">
    <name type="scientific">Striga asiatica</name>
    <name type="common">Asiatic witchweed</name>
    <name type="synonym">Buchnera asiatica</name>
    <dbReference type="NCBI Taxonomy" id="4170"/>
    <lineage>
        <taxon>Eukaryota</taxon>
        <taxon>Viridiplantae</taxon>
        <taxon>Streptophyta</taxon>
        <taxon>Embryophyta</taxon>
        <taxon>Tracheophyta</taxon>
        <taxon>Spermatophyta</taxon>
        <taxon>Magnoliopsida</taxon>
        <taxon>eudicotyledons</taxon>
        <taxon>Gunneridae</taxon>
        <taxon>Pentapetalae</taxon>
        <taxon>asterids</taxon>
        <taxon>lamiids</taxon>
        <taxon>Lamiales</taxon>
        <taxon>Orobanchaceae</taxon>
        <taxon>Buchnereae</taxon>
        <taxon>Striga</taxon>
    </lineage>
</organism>
<dbReference type="EMBL" id="BKCP01004905">
    <property type="protein sequence ID" value="GER34484.1"/>
    <property type="molecule type" value="Genomic_DNA"/>
</dbReference>
<feature type="compositionally biased region" description="Basic and acidic residues" evidence="1">
    <location>
        <begin position="232"/>
        <end position="244"/>
    </location>
</feature>
<name>A0A5A7PNY4_STRAF</name>
<comment type="caution">
    <text evidence="2">The sequence shown here is derived from an EMBL/GenBank/DDBJ whole genome shotgun (WGS) entry which is preliminary data.</text>
</comment>
<dbReference type="AlphaFoldDB" id="A0A5A7PNY4"/>
<protein>
    <submittedName>
        <fullName evidence="2">Cysteine/Histidine-rich C1 domain family protein</fullName>
    </submittedName>
</protein>
<dbReference type="Proteomes" id="UP000325081">
    <property type="component" value="Unassembled WGS sequence"/>
</dbReference>
<gene>
    <name evidence="2" type="ORF">STAS_10709</name>
</gene>
<keyword evidence="3" id="KW-1185">Reference proteome</keyword>
<feature type="region of interest" description="Disordered" evidence="1">
    <location>
        <begin position="119"/>
        <end position="165"/>
    </location>
</feature>